<organism evidence="1 2">
    <name type="scientific">Curtobacterium aetherium</name>
    <dbReference type="NCBI Taxonomy" id="2841594"/>
    <lineage>
        <taxon>Bacteria</taxon>
        <taxon>Bacillati</taxon>
        <taxon>Actinomycetota</taxon>
        <taxon>Actinomycetes</taxon>
        <taxon>Micrococcales</taxon>
        <taxon>Microbacteriaceae</taxon>
        <taxon>Curtobacterium</taxon>
    </lineage>
</organism>
<proteinExistence type="predicted"/>
<evidence type="ECO:0000313" key="2">
    <source>
        <dbReference type="Proteomes" id="UP000681794"/>
    </source>
</evidence>
<reference evidence="1" key="1">
    <citation type="submission" date="2021-06" db="EMBL/GenBank/DDBJ databases">
        <authorList>
            <person name="Ellington A.J."/>
            <person name="Bryan N.C."/>
            <person name="Christner B.C."/>
            <person name="Reisch C.R."/>
        </authorList>
    </citation>
    <scope>NUCLEOTIDE SEQUENCE</scope>
    <source>
        <strain evidence="1">L6-1</strain>
    </source>
</reference>
<evidence type="ECO:0000313" key="1">
    <source>
        <dbReference type="EMBL" id="QWS34592.1"/>
    </source>
</evidence>
<name>A0ACD1E7H8_9MICO</name>
<keyword evidence="2" id="KW-1185">Reference proteome</keyword>
<dbReference type="EMBL" id="CP076544">
    <property type="protein sequence ID" value="QWS34592.1"/>
    <property type="molecule type" value="Genomic_DNA"/>
</dbReference>
<protein>
    <submittedName>
        <fullName evidence="1">Glycosyltransferase family 2 protein</fullName>
    </submittedName>
</protein>
<sequence>MTAGARWSGEWGRASGSTVVADAPVDVDVLIPTVGRTAELAATLAGLAAQTEVAFRLVLSDQSETGDVALRPAVAAMVRVLEAQGRPVTLLTHPERRGLAEHRQFLLDHATADAVLFLDDDVWLENGSLHRMLDALRSLDTGFVGSAVQGLSYLQDRRPHETAPFELWDGPVVPEVVRRGSPGFDRWSLHNAANLAHVAADLEVEPGGWLPYRVAWIGACAMYDRAALETVGGFGFWASLPNGHAGEDVVAQWRVMERFGGAGIVPSGAVHLEAPTTVTDRSVDAPDVVFAHEREQHDGRVQQHP</sequence>
<accession>A0ACD1E7H8</accession>
<dbReference type="Proteomes" id="UP000681794">
    <property type="component" value="Chromosome"/>
</dbReference>
<gene>
    <name evidence="1" type="ORF">KM842_05450</name>
</gene>